<keyword evidence="3" id="KW-1185">Reference proteome</keyword>
<dbReference type="AlphaFoldDB" id="A0A0N0XN37"/>
<evidence type="ECO:0000259" key="1">
    <source>
        <dbReference type="Pfam" id="PF09361"/>
    </source>
</evidence>
<organism evidence="2 3">
    <name type="scientific">Amantichitinum ursilacus</name>
    <dbReference type="NCBI Taxonomy" id="857265"/>
    <lineage>
        <taxon>Bacteria</taxon>
        <taxon>Pseudomonadati</taxon>
        <taxon>Pseudomonadota</taxon>
        <taxon>Betaproteobacteria</taxon>
        <taxon>Neisseriales</taxon>
        <taxon>Chitinibacteraceae</taxon>
        <taxon>Amantichitinum</taxon>
    </lineage>
</organism>
<dbReference type="STRING" id="857265.WG78_04225"/>
<feature type="domain" description="Phasin" evidence="1">
    <location>
        <begin position="24"/>
        <end position="113"/>
    </location>
</feature>
<proteinExistence type="predicted"/>
<dbReference type="InterPro" id="IPR010127">
    <property type="entry name" value="Phasin_subfam-1"/>
</dbReference>
<dbReference type="Pfam" id="PF09361">
    <property type="entry name" value="Phasin_2"/>
    <property type="match status" value="1"/>
</dbReference>
<sequence length="119" mass="12656">MSQAPNGQAAGSNASNPFARFFGNHTETLLAFAHASQDTAAKLVQLQLDSSRAALETSTANLKAAASVKNLNDANVLRQKLVEDGVDHLTGFSRQWFDITSHAQAQFLSLLQQSAGKTA</sequence>
<comment type="caution">
    <text evidence="2">The sequence shown here is derived from an EMBL/GenBank/DDBJ whole genome shotgun (WGS) entry which is preliminary data.</text>
</comment>
<evidence type="ECO:0000313" key="2">
    <source>
        <dbReference type="EMBL" id="KPC54748.1"/>
    </source>
</evidence>
<evidence type="ECO:0000313" key="3">
    <source>
        <dbReference type="Proteomes" id="UP000037939"/>
    </source>
</evidence>
<accession>A0A0N0XN37</accession>
<dbReference type="NCBIfam" id="TIGR01841">
    <property type="entry name" value="phasin"/>
    <property type="match status" value="1"/>
</dbReference>
<dbReference type="Proteomes" id="UP000037939">
    <property type="component" value="Unassembled WGS sequence"/>
</dbReference>
<name>A0A0N0XN37_9NEIS</name>
<dbReference type="EMBL" id="LAQT01000002">
    <property type="protein sequence ID" value="KPC54748.1"/>
    <property type="molecule type" value="Genomic_DNA"/>
</dbReference>
<dbReference type="InterPro" id="IPR018968">
    <property type="entry name" value="Phasin"/>
</dbReference>
<reference evidence="2 3" key="1">
    <citation type="submission" date="2015-07" db="EMBL/GenBank/DDBJ databases">
        <title>Draft genome sequence of the Amantichitinum ursilacus IGB-41, a new chitin-degrading bacterium.</title>
        <authorList>
            <person name="Kirstahler P."/>
            <person name="Guenther M."/>
            <person name="Grumaz C."/>
            <person name="Rupp S."/>
            <person name="Zibek S."/>
            <person name="Sohn K."/>
        </authorList>
    </citation>
    <scope>NUCLEOTIDE SEQUENCE [LARGE SCALE GENOMIC DNA]</scope>
    <source>
        <strain evidence="2 3">IGB-41</strain>
    </source>
</reference>
<protein>
    <submittedName>
        <fullName evidence="2">Phasin protein</fullName>
    </submittedName>
</protein>
<gene>
    <name evidence="2" type="ORF">WG78_04225</name>
</gene>
<dbReference type="RefSeq" id="WP_161805065.1">
    <property type="nucleotide sequence ID" value="NZ_LAQT01000002.1"/>
</dbReference>